<organism evidence="2 3">
    <name type="scientific">Parasynechococcus marenigrum (strain WH8102)</name>
    <dbReference type="NCBI Taxonomy" id="84588"/>
    <lineage>
        <taxon>Bacteria</taxon>
        <taxon>Bacillati</taxon>
        <taxon>Cyanobacteriota</taxon>
        <taxon>Cyanophyceae</taxon>
        <taxon>Synechococcales</taxon>
        <taxon>Prochlorococcaceae</taxon>
        <taxon>Parasynechococcus</taxon>
        <taxon>Parasynechococcus marenigrum</taxon>
    </lineage>
</organism>
<dbReference type="AlphaFoldDB" id="Q7U7J0"/>
<sequence length="381" mass="40917">MQSNWDVIVIGAGVAGGLAAFDCANRGLRVLLVEKRSFPRWKVCGCCFNANALAALTATGLPNFFDDQGAVPLDQLRLGWGGKSLKLELPGGWALSRERFDQALVNAAEAAGATLRFQTGAVLEESTPDGRMVRLRPPGDAPIERIRARVVLVAAGLQHQVMSPSHAASSRSTPESRLGAGCLINDDDSSYESGAIHMAIGQRGYVGLVRREDGALNLAAAFDRAVVKSSGGVARAAQLVLTQAGFTLPRRLESSRWQLTPALTRRAGLFAGDRFLLLGDATGYVEPFTGEGMAWALAAGAAVAPFVEEAQGEWSADLERRWQRRLVDLTISRQRVCSVLSTLLRQPLTTNALFNLGCQWPAIPQRIIRSLNRVSPLMASS</sequence>
<dbReference type="Pfam" id="PF01494">
    <property type="entry name" value="FAD_binding_3"/>
    <property type="match status" value="1"/>
</dbReference>
<keyword evidence="3" id="KW-1185">Reference proteome</keyword>
<dbReference type="GO" id="GO:0071949">
    <property type="term" value="F:FAD binding"/>
    <property type="evidence" value="ECO:0007669"/>
    <property type="project" value="InterPro"/>
</dbReference>
<evidence type="ECO:0000313" key="2">
    <source>
        <dbReference type="EMBL" id="CAE07507.1"/>
    </source>
</evidence>
<feature type="domain" description="FAD-binding" evidence="1">
    <location>
        <begin position="6"/>
        <end position="296"/>
    </location>
</feature>
<dbReference type="RefSeq" id="WP_011127857.1">
    <property type="nucleotide sequence ID" value="NC_005070.1"/>
</dbReference>
<dbReference type="PANTHER" id="PTHR42685:SF22">
    <property type="entry name" value="CONDITIONED MEDIUM FACTOR RECEPTOR 1"/>
    <property type="match status" value="1"/>
</dbReference>
<dbReference type="Gene3D" id="3.50.50.60">
    <property type="entry name" value="FAD/NAD(P)-binding domain"/>
    <property type="match status" value="1"/>
</dbReference>
<reference evidence="2 3" key="1">
    <citation type="journal article" date="2003" name="Nature">
        <title>The genome of a motile marine Synechococcus.</title>
        <authorList>
            <person name="Palenik B."/>
            <person name="Brahamsha B."/>
            <person name="Larimer F."/>
            <person name="Land M."/>
            <person name="Hauser L."/>
            <person name="Chain P."/>
            <person name="Lamerdin J."/>
            <person name="Regala W."/>
            <person name="Allen E.A."/>
            <person name="McCarren J."/>
            <person name="Paulsen I."/>
            <person name="Dufresne A."/>
            <person name="Partensky F."/>
            <person name="Webb E."/>
            <person name="Waterbury J."/>
        </authorList>
    </citation>
    <scope>NUCLEOTIDE SEQUENCE [LARGE SCALE GENOMIC DNA]</scope>
    <source>
        <strain evidence="2 3">WH8102</strain>
    </source>
</reference>
<dbReference type="HOGENOM" id="CLU_024648_5_3_3"/>
<protein>
    <recommendedName>
        <fullName evidence="1">FAD-binding domain-containing protein</fullName>
    </recommendedName>
</protein>
<dbReference type="InterPro" id="IPR002938">
    <property type="entry name" value="FAD-bd"/>
</dbReference>
<dbReference type="InterPro" id="IPR036188">
    <property type="entry name" value="FAD/NAD-bd_sf"/>
</dbReference>
<accession>Q7U7J0</accession>
<dbReference type="STRING" id="84588.SYNW0992"/>
<proteinExistence type="predicted"/>
<dbReference type="SUPFAM" id="SSF51905">
    <property type="entry name" value="FAD/NAD(P)-binding domain"/>
    <property type="match status" value="1"/>
</dbReference>
<evidence type="ECO:0000259" key="1">
    <source>
        <dbReference type="Pfam" id="PF01494"/>
    </source>
</evidence>
<dbReference type="InterPro" id="IPR050407">
    <property type="entry name" value="Geranylgeranyl_reductase"/>
</dbReference>
<dbReference type="eggNOG" id="COG0644">
    <property type="taxonomic scope" value="Bacteria"/>
</dbReference>
<evidence type="ECO:0000313" key="3">
    <source>
        <dbReference type="Proteomes" id="UP000001422"/>
    </source>
</evidence>
<dbReference type="KEGG" id="syw:SYNW0992"/>
<dbReference type="PRINTS" id="PR00411">
    <property type="entry name" value="PNDRDTASEI"/>
</dbReference>
<name>Q7U7J0_PARMW</name>
<dbReference type="PANTHER" id="PTHR42685">
    <property type="entry name" value="GERANYLGERANYL DIPHOSPHATE REDUCTASE"/>
    <property type="match status" value="1"/>
</dbReference>
<dbReference type="Proteomes" id="UP000001422">
    <property type="component" value="Chromosome"/>
</dbReference>
<dbReference type="EMBL" id="BX569691">
    <property type="protein sequence ID" value="CAE07507.1"/>
    <property type="molecule type" value="Genomic_DNA"/>
</dbReference>
<gene>
    <name evidence="2" type="ordered locus">SYNW0992</name>
</gene>